<evidence type="ECO:0000256" key="2">
    <source>
        <dbReference type="ARBA" id="ARBA00023125"/>
    </source>
</evidence>
<dbReference type="AlphaFoldDB" id="A0A3D1UL81"/>
<dbReference type="SUPFAM" id="SSF46689">
    <property type="entry name" value="Homeodomain-like"/>
    <property type="match status" value="1"/>
</dbReference>
<keyword evidence="3" id="KW-0804">Transcription</keyword>
<dbReference type="Proteomes" id="UP000283426">
    <property type="component" value="Unassembled WGS sequence"/>
</dbReference>
<reference evidence="4 5" key="1">
    <citation type="submission" date="2018-08" db="EMBL/GenBank/DDBJ databases">
        <title>A genome reference for cultivated species of the human gut microbiota.</title>
        <authorList>
            <person name="Zou Y."/>
            <person name="Xue W."/>
            <person name="Luo G."/>
        </authorList>
    </citation>
    <scope>NUCLEOTIDE SEQUENCE [LARGE SCALE GENOMIC DNA]</scope>
    <source>
        <strain evidence="4 5">AF14-6AC</strain>
    </source>
</reference>
<dbReference type="GO" id="GO:0003700">
    <property type="term" value="F:DNA-binding transcription factor activity"/>
    <property type="evidence" value="ECO:0007669"/>
    <property type="project" value="InterPro"/>
</dbReference>
<protein>
    <submittedName>
        <fullName evidence="4">AraC family transcriptional regulator</fullName>
    </submittedName>
</protein>
<name>A0A3D1UL81_9BACT</name>
<accession>A0A3D1UL81</accession>
<dbReference type="SMART" id="SM00342">
    <property type="entry name" value="HTH_ARAC"/>
    <property type="match status" value="1"/>
</dbReference>
<evidence type="ECO:0000256" key="1">
    <source>
        <dbReference type="ARBA" id="ARBA00023015"/>
    </source>
</evidence>
<dbReference type="InterPro" id="IPR009057">
    <property type="entry name" value="Homeodomain-like_sf"/>
</dbReference>
<evidence type="ECO:0000256" key="3">
    <source>
        <dbReference type="ARBA" id="ARBA00023163"/>
    </source>
</evidence>
<dbReference type="Gene3D" id="1.10.10.60">
    <property type="entry name" value="Homeodomain-like"/>
    <property type="match status" value="2"/>
</dbReference>
<evidence type="ECO:0000313" key="4">
    <source>
        <dbReference type="EMBL" id="RGV30609.1"/>
    </source>
</evidence>
<evidence type="ECO:0000313" key="5">
    <source>
        <dbReference type="Proteomes" id="UP000283426"/>
    </source>
</evidence>
<organism evidence="4 5">
    <name type="scientific">Odoribacter splanchnicus</name>
    <dbReference type="NCBI Taxonomy" id="28118"/>
    <lineage>
        <taxon>Bacteria</taxon>
        <taxon>Pseudomonadati</taxon>
        <taxon>Bacteroidota</taxon>
        <taxon>Bacteroidia</taxon>
        <taxon>Bacteroidales</taxon>
        <taxon>Odoribacteraceae</taxon>
        <taxon>Odoribacter</taxon>
    </lineage>
</organism>
<dbReference type="PROSITE" id="PS01124">
    <property type="entry name" value="HTH_ARAC_FAMILY_2"/>
    <property type="match status" value="1"/>
</dbReference>
<comment type="caution">
    <text evidence="4">The sequence shown here is derived from an EMBL/GenBank/DDBJ whole genome shotgun (WGS) entry which is preliminary data.</text>
</comment>
<keyword evidence="2" id="KW-0238">DNA-binding</keyword>
<dbReference type="PANTHER" id="PTHR43280:SF32">
    <property type="entry name" value="TRANSCRIPTIONAL REGULATORY PROTEIN"/>
    <property type="match status" value="1"/>
</dbReference>
<dbReference type="RefSeq" id="WP_046404733.1">
    <property type="nucleotide sequence ID" value="NZ_BAABYK010000001.1"/>
</dbReference>
<dbReference type="Pfam" id="PF12833">
    <property type="entry name" value="HTH_18"/>
    <property type="match status" value="1"/>
</dbReference>
<gene>
    <name evidence="4" type="ORF">DWW24_00630</name>
</gene>
<dbReference type="InterPro" id="IPR018060">
    <property type="entry name" value="HTH_AraC"/>
</dbReference>
<dbReference type="PANTHER" id="PTHR43280">
    <property type="entry name" value="ARAC-FAMILY TRANSCRIPTIONAL REGULATOR"/>
    <property type="match status" value="1"/>
</dbReference>
<proteinExistence type="predicted"/>
<dbReference type="EMBL" id="QRYW01000001">
    <property type="protein sequence ID" value="RGV30609.1"/>
    <property type="molecule type" value="Genomic_DNA"/>
</dbReference>
<dbReference type="GO" id="GO:0043565">
    <property type="term" value="F:sequence-specific DNA binding"/>
    <property type="evidence" value="ECO:0007669"/>
    <property type="project" value="InterPro"/>
</dbReference>
<sequence>MDKILYLDHVDQYNRLYGLETLHPLVSVINLNEATRAVGTIRFNYGVYALFLKLEKACDIKYGRQKYDYEEGTIVCFAPGQTAETTPTVGHIQTDAYGIIFHPDLLRGTSLNKTIKNYTFFSYEVNEALHVSGEEQTIILDCLKIIRKELEHDIDKHSKTLIATYIELLLGYCMRFYERQFITRSKSNRDVLTRFEQLLDEYFEGSAAERDGLPSVKHFADKLCLSSNYFGDMLKKETGKTPQEYIQEKIIEVAKDRISGTQDTVSQIAYSLGFQYPQHLCRLFKKRAGCTPNEYRAKMIG</sequence>
<keyword evidence="1" id="KW-0805">Transcription regulation</keyword>